<dbReference type="RefSeq" id="WP_093193434.1">
    <property type="nucleotide sequence ID" value="NZ_FNEV01000004.1"/>
</dbReference>
<dbReference type="InterPro" id="IPR014729">
    <property type="entry name" value="Rossmann-like_a/b/a_fold"/>
</dbReference>
<organism evidence="3 4">
    <name type="scientific">Salimicrobium halophilum</name>
    <dbReference type="NCBI Taxonomy" id="86666"/>
    <lineage>
        <taxon>Bacteria</taxon>
        <taxon>Bacillati</taxon>
        <taxon>Bacillota</taxon>
        <taxon>Bacilli</taxon>
        <taxon>Bacillales</taxon>
        <taxon>Bacillaceae</taxon>
        <taxon>Salimicrobium</taxon>
    </lineage>
</organism>
<dbReference type="Pfam" id="PF00582">
    <property type="entry name" value="Usp"/>
    <property type="match status" value="1"/>
</dbReference>
<evidence type="ECO:0000313" key="4">
    <source>
        <dbReference type="Proteomes" id="UP000199225"/>
    </source>
</evidence>
<evidence type="ECO:0000259" key="2">
    <source>
        <dbReference type="Pfam" id="PF00582"/>
    </source>
</evidence>
<protein>
    <submittedName>
        <fullName evidence="3">Nucleotide-binding universal stress protein, UspA family</fullName>
    </submittedName>
</protein>
<comment type="similarity">
    <text evidence="1">Belongs to the universal stress protein A family.</text>
</comment>
<dbReference type="AlphaFoldDB" id="A0A1G8T4E6"/>
<dbReference type="PANTHER" id="PTHR46268">
    <property type="entry name" value="STRESS RESPONSE PROTEIN NHAX"/>
    <property type="match status" value="1"/>
</dbReference>
<dbReference type="InterPro" id="IPR006015">
    <property type="entry name" value="Universal_stress_UspA"/>
</dbReference>
<dbReference type="Gene3D" id="3.40.50.620">
    <property type="entry name" value="HUPs"/>
    <property type="match status" value="1"/>
</dbReference>
<feature type="domain" description="UspA" evidence="2">
    <location>
        <begin position="1"/>
        <end position="145"/>
    </location>
</feature>
<gene>
    <name evidence="3" type="ORF">SAMN04490247_1695</name>
</gene>
<accession>A0A1G8T4E6</accession>
<keyword evidence="4" id="KW-1185">Reference proteome</keyword>
<dbReference type="Proteomes" id="UP000199225">
    <property type="component" value="Unassembled WGS sequence"/>
</dbReference>
<reference evidence="4" key="1">
    <citation type="submission" date="2016-10" db="EMBL/GenBank/DDBJ databases">
        <authorList>
            <person name="Varghese N."/>
            <person name="Submissions S."/>
        </authorList>
    </citation>
    <scope>NUCLEOTIDE SEQUENCE [LARGE SCALE GENOMIC DNA]</scope>
    <source>
        <strain evidence="4">DSM 4771</strain>
    </source>
</reference>
<dbReference type="InterPro" id="IPR006016">
    <property type="entry name" value="UspA"/>
</dbReference>
<dbReference type="PRINTS" id="PR01438">
    <property type="entry name" value="UNVRSLSTRESS"/>
</dbReference>
<evidence type="ECO:0000256" key="1">
    <source>
        <dbReference type="ARBA" id="ARBA00008791"/>
    </source>
</evidence>
<dbReference type="OrthoDB" id="9777884at2"/>
<dbReference type="CDD" id="cd00293">
    <property type="entry name" value="USP-like"/>
    <property type="match status" value="1"/>
</dbReference>
<name>A0A1G8T4E6_9BACI</name>
<dbReference type="PANTHER" id="PTHR46268:SF6">
    <property type="entry name" value="UNIVERSAL STRESS PROTEIN UP12"/>
    <property type="match status" value="1"/>
</dbReference>
<dbReference type="SUPFAM" id="SSF52402">
    <property type="entry name" value="Adenine nucleotide alpha hydrolases-like"/>
    <property type="match status" value="1"/>
</dbReference>
<dbReference type="EMBL" id="FNEV01000004">
    <property type="protein sequence ID" value="SDJ36287.1"/>
    <property type="molecule type" value="Genomic_DNA"/>
</dbReference>
<evidence type="ECO:0000313" key="3">
    <source>
        <dbReference type="EMBL" id="SDJ36287.1"/>
    </source>
</evidence>
<proteinExistence type="inferred from homology"/>
<sequence length="145" mass="15570">MTKKILVAYDGSDLSKQAVQEAKKQACDAPEKEIHVISVVNTTGPVTNATMAEAVGKELAERFETEMEALKTELETDDSITVKTEIKVGEAEGNPGEKICAYAEEHDVDLIVLGSRGLGGVRKFLLGSVSNNVVQKATKPVLIIK</sequence>
<dbReference type="STRING" id="86666.SAMN04490247_1695"/>